<dbReference type="EMBL" id="JABBWE010000131">
    <property type="protein sequence ID" value="KAG1784722.1"/>
    <property type="molecule type" value="Genomic_DNA"/>
</dbReference>
<proteinExistence type="predicted"/>
<reference evidence="1" key="1">
    <citation type="journal article" date="2020" name="New Phytol.">
        <title>Comparative genomics reveals dynamic genome evolution in host specialist ectomycorrhizal fungi.</title>
        <authorList>
            <person name="Lofgren L.A."/>
            <person name="Nguyen N.H."/>
            <person name="Vilgalys R."/>
            <person name="Ruytinx J."/>
            <person name="Liao H.L."/>
            <person name="Branco S."/>
            <person name="Kuo A."/>
            <person name="LaButti K."/>
            <person name="Lipzen A."/>
            <person name="Andreopoulos W."/>
            <person name="Pangilinan J."/>
            <person name="Riley R."/>
            <person name="Hundley H."/>
            <person name="Na H."/>
            <person name="Barry K."/>
            <person name="Grigoriev I.V."/>
            <person name="Stajich J.E."/>
            <person name="Kennedy P.G."/>
        </authorList>
    </citation>
    <scope>NUCLEOTIDE SEQUENCE</scope>
    <source>
        <strain evidence="1">S12</strain>
    </source>
</reference>
<evidence type="ECO:0000313" key="1">
    <source>
        <dbReference type="EMBL" id="KAG1784722.1"/>
    </source>
</evidence>
<sequence length="148" mass="16562">MAWCSPCAKLCPLFQLSPVLVRPFRVSSLNSQVYDTPNATLISCTIQPSSAQYTQCQLAGQFISTTLGYDVYKHNTDESLCSVSIPVPVYCERYSTVHALTLSSSSWYKYDETMPIVTAPMCRVPDPIFARPSNLFLKYINLCIRQTG</sequence>
<name>A0A9P7AAQ1_9AGAM</name>
<accession>A0A9P7AAQ1</accession>
<comment type="caution">
    <text evidence="1">The sequence shown here is derived from an EMBL/GenBank/DDBJ whole genome shotgun (WGS) entry which is preliminary data.</text>
</comment>
<dbReference type="RefSeq" id="XP_041152207.1">
    <property type="nucleotide sequence ID" value="XM_041301019.1"/>
</dbReference>
<gene>
    <name evidence="1" type="ORF">HD556DRAFT_1314847</name>
</gene>
<dbReference type="Proteomes" id="UP000719766">
    <property type="component" value="Unassembled WGS sequence"/>
</dbReference>
<organism evidence="1 2">
    <name type="scientific">Suillus plorans</name>
    <dbReference type="NCBI Taxonomy" id="116603"/>
    <lineage>
        <taxon>Eukaryota</taxon>
        <taxon>Fungi</taxon>
        <taxon>Dikarya</taxon>
        <taxon>Basidiomycota</taxon>
        <taxon>Agaricomycotina</taxon>
        <taxon>Agaricomycetes</taxon>
        <taxon>Agaricomycetidae</taxon>
        <taxon>Boletales</taxon>
        <taxon>Suillineae</taxon>
        <taxon>Suillaceae</taxon>
        <taxon>Suillus</taxon>
    </lineage>
</organism>
<dbReference type="AlphaFoldDB" id="A0A9P7AAQ1"/>
<dbReference type="GeneID" id="64594783"/>
<protein>
    <submittedName>
        <fullName evidence="1">Uncharacterized protein</fullName>
    </submittedName>
</protein>
<evidence type="ECO:0000313" key="2">
    <source>
        <dbReference type="Proteomes" id="UP000719766"/>
    </source>
</evidence>
<keyword evidence="2" id="KW-1185">Reference proteome</keyword>